<evidence type="ECO:0000313" key="3">
    <source>
        <dbReference type="Proteomes" id="UP001050975"/>
    </source>
</evidence>
<dbReference type="GO" id="GO:0015421">
    <property type="term" value="F:ABC-type oligopeptide transporter activity"/>
    <property type="evidence" value="ECO:0007669"/>
    <property type="project" value="TreeGrafter"/>
</dbReference>
<reference evidence="2" key="1">
    <citation type="submission" date="2019-10" db="EMBL/GenBank/DDBJ databases">
        <title>Draft genome sequece of Microseira wollei NIES-4236.</title>
        <authorList>
            <person name="Yamaguchi H."/>
            <person name="Suzuki S."/>
            <person name="Kawachi M."/>
        </authorList>
    </citation>
    <scope>NUCLEOTIDE SEQUENCE</scope>
    <source>
        <strain evidence="2">NIES-4236</strain>
    </source>
</reference>
<accession>A0AAV3XCV9</accession>
<dbReference type="PANTHER" id="PTHR43394">
    <property type="entry name" value="ATP-DEPENDENT PERMEASE MDL1, MITOCHONDRIAL"/>
    <property type="match status" value="1"/>
</dbReference>
<dbReference type="InterPro" id="IPR027417">
    <property type="entry name" value="P-loop_NTPase"/>
</dbReference>
<comment type="caution">
    <text evidence="2">The sequence shown here is derived from an EMBL/GenBank/DDBJ whole genome shotgun (WGS) entry which is preliminary data.</text>
</comment>
<dbReference type="InterPro" id="IPR003439">
    <property type="entry name" value="ABC_transporter-like_ATP-bd"/>
</dbReference>
<keyword evidence="3" id="KW-1185">Reference proteome</keyword>
<proteinExistence type="predicted"/>
<keyword evidence="2" id="KW-0547">Nucleotide-binding</keyword>
<dbReference type="InterPro" id="IPR039421">
    <property type="entry name" value="Type_1_exporter"/>
</dbReference>
<dbReference type="AlphaFoldDB" id="A0AAV3XCV9"/>
<dbReference type="GO" id="GO:0005524">
    <property type="term" value="F:ATP binding"/>
    <property type="evidence" value="ECO:0007669"/>
    <property type="project" value="UniProtKB-KW"/>
</dbReference>
<keyword evidence="2" id="KW-0067">ATP-binding</keyword>
<feature type="domain" description="ABC transporter" evidence="1">
    <location>
        <begin position="2"/>
        <end position="185"/>
    </location>
</feature>
<dbReference type="GO" id="GO:0016887">
    <property type="term" value="F:ATP hydrolysis activity"/>
    <property type="evidence" value="ECO:0007669"/>
    <property type="project" value="InterPro"/>
</dbReference>
<evidence type="ECO:0000259" key="1">
    <source>
        <dbReference type="PROSITE" id="PS50893"/>
    </source>
</evidence>
<dbReference type="PANTHER" id="PTHR43394:SF1">
    <property type="entry name" value="ATP-BINDING CASSETTE SUB-FAMILY B MEMBER 10, MITOCHONDRIAL"/>
    <property type="match status" value="1"/>
</dbReference>
<evidence type="ECO:0000313" key="2">
    <source>
        <dbReference type="EMBL" id="GET40174.1"/>
    </source>
</evidence>
<dbReference type="PROSITE" id="PS00211">
    <property type="entry name" value="ABC_TRANSPORTER_1"/>
    <property type="match status" value="1"/>
</dbReference>
<dbReference type="InterPro" id="IPR017871">
    <property type="entry name" value="ABC_transporter-like_CS"/>
</dbReference>
<dbReference type="Proteomes" id="UP001050975">
    <property type="component" value="Unassembled WGS sequence"/>
</dbReference>
<protein>
    <submittedName>
        <fullName evidence="2">ABC transporter, ATP-binding/permease protein</fullName>
    </submittedName>
</protein>
<dbReference type="SUPFAM" id="SSF52540">
    <property type="entry name" value="P-loop containing nucleoside triphosphate hydrolases"/>
    <property type="match status" value="1"/>
</dbReference>
<name>A0AAV3XCV9_9CYAN</name>
<organism evidence="2 3">
    <name type="scientific">Microseira wollei NIES-4236</name>
    <dbReference type="NCBI Taxonomy" id="2530354"/>
    <lineage>
        <taxon>Bacteria</taxon>
        <taxon>Bacillati</taxon>
        <taxon>Cyanobacteriota</taxon>
        <taxon>Cyanophyceae</taxon>
        <taxon>Oscillatoriophycideae</taxon>
        <taxon>Aerosakkonematales</taxon>
        <taxon>Aerosakkonemataceae</taxon>
        <taxon>Microseira</taxon>
    </lineage>
</organism>
<dbReference type="Gene3D" id="3.40.50.300">
    <property type="entry name" value="P-loop containing nucleotide triphosphate hydrolases"/>
    <property type="match status" value="1"/>
</dbReference>
<sequence length="197" mass="22577">MTRQRYLARWHRFKRFRYRRQIAVAFQDFGRYSFSLGENIVLGKLPALADLEQIKKASQQAGLDKLCEELPQGYQTLLGKQFDGTELSGGQWQKLALARAFMRNNAQILILDEPTAALDPRSEYEIYRRFASLTQGKTTLLITHRLASVPMADRILVLKEGHLIEQGNHEELRRQGGEYACFGECKQSNMAGEILLN</sequence>
<dbReference type="RefSeq" id="WP_226585988.1">
    <property type="nucleotide sequence ID" value="NZ_BLAY01000083.1"/>
</dbReference>
<dbReference type="EMBL" id="BLAY01000083">
    <property type="protein sequence ID" value="GET40174.1"/>
    <property type="molecule type" value="Genomic_DNA"/>
</dbReference>
<gene>
    <name evidence="2" type="ORF">MiSe_49820</name>
</gene>
<dbReference type="PROSITE" id="PS50893">
    <property type="entry name" value="ABC_TRANSPORTER_2"/>
    <property type="match status" value="1"/>
</dbReference>
<dbReference type="Pfam" id="PF00005">
    <property type="entry name" value="ABC_tran"/>
    <property type="match status" value="1"/>
</dbReference>